<dbReference type="Gene3D" id="2.30.42.10">
    <property type="match status" value="1"/>
</dbReference>
<dbReference type="AlphaFoldDB" id="A0A4R7SSC8"/>
<gene>
    <name evidence="4" type="ORF">EI77_00380</name>
</gene>
<feature type="compositionally biased region" description="Basic and acidic residues" evidence="1">
    <location>
        <begin position="315"/>
        <end position="327"/>
    </location>
</feature>
<evidence type="ECO:0000256" key="2">
    <source>
        <dbReference type="SAM" id="SignalP"/>
    </source>
</evidence>
<dbReference type="SMART" id="SM00228">
    <property type="entry name" value="PDZ"/>
    <property type="match status" value="1"/>
</dbReference>
<dbReference type="CDD" id="cd06779">
    <property type="entry name" value="cpPDZ_Deg_HtrA-like"/>
    <property type="match status" value="1"/>
</dbReference>
<organism evidence="4 5">
    <name type="scientific">Prosthecobacter fusiformis</name>
    <dbReference type="NCBI Taxonomy" id="48464"/>
    <lineage>
        <taxon>Bacteria</taxon>
        <taxon>Pseudomonadati</taxon>
        <taxon>Verrucomicrobiota</taxon>
        <taxon>Verrucomicrobiia</taxon>
        <taxon>Verrucomicrobiales</taxon>
        <taxon>Verrucomicrobiaceae</taxon>
        <taxon>Prosthecobacter</taxon>
    </lineage>
</organism>
<dbReference type="Proteomes" id="UP000295662">
    <property type="component" value="Unassembled WGS sequence"/>
</dbReference>
<proteinExistence type="predicted"/>
<dbReference type="EMBL" id="SOCA01000001">
    <property type="protein sequence ID" value="TDU81078.1"/>
    <property type="molecule type" value="Genomic_DNA"/>
</dbReference>
<dbReference type="InterPro" id="IPR001478">
    <property type="entry name" value="PDZ"/>
</dbReference>
<feature type="compositionally biased region" description="Basic and acidic residues" evidence="1">
    <location>
        <begin position="231"/>
        <end position="246"/>
    </location>
</feature>
<feature type="chain" id="PRO_5020341330" evidence="2">
    <location>
        <begin position="25"/>
        <end position="327"/>
    </location>
</feature>
<evidence type="ECO:0000313" key="5">
    <source>
        <dbReference type="Proteomes" id="UP000295662"/>
    </source>
</evidence>
<protein>
    <submittedName>
        <fullName evidence="4">PDZ domain-containing protein</fullName>
    </submittedName>
</protein>
<reference evidence="4 5" key="1">
    <citation type="submission" date="2019-03" db="EMBL/GenBank/DDBJ databases">
        <title>Genomic Encyclopedia of Archaeal and Bacterial Type Strains, Phase II (KMG-II): from individual species to whole genera.</title>
        <authorList>
            <person name="Goeker M."/>
        </authorList>
    </citation>
    <scope>NUCLEOTIDE SEQUENCE [LARGE SCALE GENOMIC DNA]</scope>
    <source>
        <strain evidence="4 5">ATCC 25309</strain>
    </source>
</reference>
<name>A0A4R7SSC8_9BACT</name>
<dbReference type="RefSeq" id="WP_133793061.1">
    <property type="nucleotide sequence ID" value="NZ_SOCA01000001.1"/>
</dbReference>
<evidence type="ECO:0000256" key="1">
    <source>
        <dbReference type="SAM" id="MobiDB-lite"/>
    </source>
</evidence>
<keyword evidence="2" id="KW-0732">Signal</keyword>
<sequence>MKPLHAALLAMAGLLALLNNPLNAQQQPMPLEPESAPKAIDPSPPPSREPPPTSGRPRGLRQGQEEPTAYIGVLTANVPRELRAHFGLSEGFGLLVQEVMPDTPAQAAGIQDDDILIRFEDQKLVNMEQLQTLVRSKKKDDLVSMTLISAGVEKQVTVRIEERMMPVESRDPRDDYFQPFYRGDRNRPDMNDMRDSLERYQKQMREYQERMRDWRREDNNGTPPTSPLWDGGRRRSDSDSRTEPRTVPDSAYRPPSPGRPRESANVTRSDDSGIYSLRQEGERMIFSAKPKEGVETSWDVSNPDERRSIPAPMQEKLRQLEEIRGSD</sequence>
<feature type="region of interest" description="Disordered" evidence="1">
    <location>
        <begin position="167"/>
        <end position="193"/>
    </location>
</feature>
<evidence type="ECO:0000259" key="3">
    <source>
        <dbReference type="PROSITE" id="PS50106"/>
    </source>
</evidence>
<dbReference type="PROSITE" id="PS50106">
    <property type="entry name" value="PDZ"/>
    <property type="match status" value="1"/>
</dbReference>
<feature type="compositionally biased region" description="Basic and acidic residues" evidence="1">
    <location>
        <begin position="279"/>
        <end position="294"/>
    </location>
</feature>
<dbReference type="InterPro" id="IPR036034">
    <property type="entry name" value="PDZ_sf"/>
</dbReference>
<comment type="caution">
    <text evidence="4">The sequence shown here is derived from an EMBL/GenBank/DDBJ whole genome shotgun (WGS) entry which is preliminary data.</text>
</comment>
<feature type="domain" description="PDZ" evidence="3">
    <location>
        <begin position="75"/>
        <end position="151"/>
    </location>
</feature>
<feature type="region of interest" description="Disordered" evidence="1">
    <location>
        <begin position="212"/>
        <end position="327"/>
    </location>
</feature>
<feature type="signal peptide" evidence="2">
    <location>
        <begin position="1"/>
        <end position="24"/>
    </location>
</feature>
<evidence type="ECO:0000313" key="4">
    <source>
        <dbReference type="EMBL" id="TDU81078.1"/>
    </source>
</evidence>
<dbReference type="Pfam" id="PF13180">
    <property type="entry name" value="PDZ_2"/>
    <property type="match status" value="1"/>
</dbReference>
<feature type="region of interest" description="Disordered" evidence="1">
    <location>
        <begin position="25"/>
        <end position="66"/>
    </location>
</feature>
<feature type="compositionally biased region" description="Pro residues" evidence="1">
    <location>
        <begin position="42"/>
        <end position="54"/>
    </location>
</feature>
<dbReference type="SUPFAM" id="SSF50156">
    <property type="entry name" value="PDZ domain-like"/>
    <property type="match status" value="1"/>
</dbReference>
<keyword evidence="5" id="KW-1185">Reference proteome</keyword>
<dbReference type="OrthoDB" id="194024at2"/>
<accession>A0A4R7SSC8</accession>